<comment type="caution">
    <text evidence="1">The sequence shown here is derived from an EMBL/GenBank/DDBJ whole genome shotgun (WGS) entry which is preliminary data.</text>
</comment>
<gene>
    <name evidence="1" type="ORF">Vadar_032951</name>
</gene>
<evidence type="ECO:0000313" key="2">
    <source>
        <dbReference type="Proteomes" id="UP000828048"/>
    </source>
</evidence>
<protein>
    <submittedName>
        <fullName evidence="1">Uncharacterized protein</fullName>
    </submittedName>
</protein>
<keyword evidence="2" id="KW-1185">Reference proteome</keyword>
<proteinExistence type="predicted"/>
<sequence>MSKPTTCGPLGISLWQQPNPLQLVVKFTLPQHDGKHPPMASCIRSPQDREVVAADGRDLIRRARNQDLEGIVAYVRLWMVGTIVTGHHEPRVDGAVQPYAERVRDCYVSAIGLAAVVLGDEEAGVGYSGDVGGYVCCWCGLCYS</sequence>
<dbReference type="Proteomes" id="UP000828048">
    <property type="component" value="Chromosome 2"/>
</dbReference>
<dbReference type="EMBL" id="CM037152">
    <property type="protein sequence ID" value="KAH7836126.1"/>
    <property type="molecule type" value="Genomic_DNA"/>
</dbReference>
<organism evidence="1 2">
    <name type="scientific">Vaccinium darrowii</name>
    <dbReference type="NCBI Taxonomy" id="229202"/>
    <lineage>
        <taxon>Eukaryota</taxon>
        <taxon>Viridiplantae</taxon>
        <taxon>Streptophyta</taxon>
        <taxon>Embryophyta</taxon>
        <taxon>Tracheophyta</taxon>
        <taxon>Spermatophyta</taxon>
        <taxon>Magnoliopsida</taxon>
        <taxon>eudicotyledons</taxon>
        <taxon>Gunneridae</taxon>
        <taxon>Pentapetalae</taxon>
        <taxon>asterids</taxon>
        <taxon>Ericales</taxon>
        <taxon>Ericaceae</taxon>
        <taxon>Vaccinioideae</taxon>
        <taxon>Vaccinieae</taxon>
        <taxon>Vaccinium</taxon>
    </lineage>
</organism>
<accession>A0ACB7X639</accession>
<evidence type="ECO:0000313" key="1">
    <source>
        <dbReference type="EMBL" id="KAH7836126.1"/>
    </source>
</evidence>
<name>A0ACB7X639_9ERIC</name>
<reference evidence="1 2" key="1">
    <citation type="journal article" date="2021" name="Hortic Res">
        <title>High-quality reference genome and annotation aids understanding of berry development for evergreen blueberry (Vaccinium darrowii).</title>
        <authorList>
            <person name="Yu J."/>
            <person name="Hulse-Kemp A.M."/>
            <person name="Babiker E."/>
            <person name="Staton M."/>
        </authorList>
    </citation>
    <scope>NUCLEOTIDE SEQUENCE [LARGE SCALE GENOMIC DNA]</scope>
    <source>
        <strain evidence="2">cv. NJ 8807/NJ 8810</strain>
        <tissue evidence="1">Young leaf</tissue>
    </source>
</reference>